<dbReference type="AlphaFoldDB" id="A0A6G1Q192"/>
<dbReference type="Proteomes" id="UP000503349">
    <property type="component" value="Chromosome 11"/>
</dbReference>
<evidence type="ECO:0000313" key="1">
    <source>
        <dbReference type="EMBL" id="KAF3696272.1"/>
    </source>
</evidence>
<sequence>MCDTFPAWVCMKSLSINLFQMGSLGIRRPIISIIVEQSCPTLGSINGFSIGSLPNTTTSLVAQEVEHVSTNPTAVGYIPEPQLSCSWLVFAIVECVCHCECKWVNEKQCKAL</sequence>
<proteinExistence type="predicted"/>
<name>A0A6G1Q192_CHAAH</name>
<accession>A0A6G1Q192</accession>
<reference evidence="2" key="2">
    <citation type="submission" date="2019-02" db="EMBL/GenBank/DDBJ databases">
        <title>Opniocepnalus argus Var Kimnra genome.</title>
        <authorList>
            <person name="Zhou C."/>
            <person name="Xiao S."/>
        </authorList>
    </citation>
    <scope>NUCLEOTIDE SEQUENCE [LARGE SCALE GENOMIC DNA]</scope>
</reference>
<protein>
    <submittedName>
        <fullName evidence="1">Uncharacterized protein</fullName>
    </submittedName>
</protein>
<dbReference type="EMBL" id="CM015722">
    <property type="protein sequence ID" value="KAF3696272.1"/>
    <property type="molecule type" value="Genomic_DNA"/>
</dbReference>
<organism evidence="1 2">
    <name type="scientific">Channa argus</name>
    <name type="common">Northern snakehead</name>
    <name type="synonym">Ophicephalus argus</name>
    <dbReference type="NCBI Taxonomy" id="215402"/>
    <lineage>
        <taxon>Eukaryota</taxon>
        <taxon>Metazoa</taxon>
        <taxon>Chordata</taxon>
        <taxon>Craniata</taxon>
        <taxon>Vertebrata</taxon>
        <taxon>Euteleostomi</taxon>
        <taxon>Actinopterygii</taxon>
        <taxon>Neopterygii</taxon>
        <taxon>Teleostei</taxon>
        <taxon>Neoteleostei</taxon>
        <taxon>Acanthomorphata</taxon>
        <taxon>Anabantaria</taxon>
        <taxon>Anabantiformes</taxon>
        <taxon>Channoidei</taxon>
        <taxon>Channidae</taxon>
        <taxon>Channa</taxon>
    </lineage>
</organism>
<evidence type="ECO:0000313" key="2">
    <source>
        <dbReference type="Proteomes" id="UP000503349"/>
    </source>
</evidence>
<keyword evidence="2" id="KW-1185">Reference proteome</keyword>
<gene>
    <name evidence="1" type="ORF">EXN66_Car011949</name>
</gene>
<reference evidence="1 2" key="1">
    <citation type="submission" date="2019-02" db="EMBL/GenBank/DDBJ databases">
        <title>Opniocepnalus argus genome.</title>
        <authorList>
            <person name="Zhou C."/>
            <person name="Xiao S."/>
        </authorList>
    </citation>
    <scope>NUCLEOTIDE SEQUENCE [LARGE SCALE GENOMIC DNA]</scope>
    <source>
        <strain evidence="1">OARG1902GOOAL</strain>
        <tissue evidence="1">Muscle</tissue>
    </source>
</reference>